<evidence type="ECO:0000256" key="2">
    <source>
        <dbReference type="SAM" id="Phobius"/>
    </source>
</evidence>
<keyword evidence="4" id="KW-1185">Reference proteome</keyword>
<sequence>MKFIVIHTEARKELDAAIAYYEAQKVGLGLDLLSEVETVILKIQQNPNLGTPHKIAGIRRYTIQRFPYIIFYTELEAVIWVIAIAHSKRKPNYWKQRNLETE</sequence>
<protein>
    <recommendedName>
        <fullName evidence="5">Plasmid stabilization system</fullName>
    </recommendedName>
</protein>
<keyword evidence="2" id="KW-1133">Transmembrane helix</keyword>
<name>A0A1Z4MY79_9CYAN</name>
<reference evidence="3 4" key="1">
    <citation type="submission" date="2017-06" db="EMBL/GenBank/DDBJ databases">
        <title>Genome sequencing of cyanobaciteial culture collection at National Institute for Environmental Studies (NIES).</title>
        <authorList>
            <person name="Hirose Y."/>
            <person name="Shimura Y."/>
            <person name="Fujisawa T."/>
            <person name="Nakamura Y."/>
            <person name="Kawachi M."/>
        </authorList>
    </citation>
    <scope>NUCLEOTIDE SEQUENCE [LARGE SCALE GENOMIC DNA]</scope>
    <source>
        <strain evidence="3 4">NIES-37</strain>
    </source>
</reference>
<dbReference type="Proteomes" id="UP000218785">
    <property type="component" value="Chromosome"/>
</dbReference>
<dbReference type="Pfam" id="PF05016">
    <property type="entry name" value="ParE_toxin"/>
    <property type="match status" value="1"/>
</dbReference>
<evidence type="ECO:0008006" key="5">
    <source>
        <dbReference type="Google" id="ProtNLM"/>
    </source>
</evidence>
<dbReference type="AlphaFoldDB" id="A0A1Z4MY79"/>
<gene>
    <name evidence="3" type="ORF">NIES37_23850</name>
</gene>
<keyword evidence="2" id="KW-0472">Membrane</keyword>
<feature type="transmembrane region" description="Helical" evidence="2">
    <location>
        <begin position="69"/>
        <end position="87"/>
    </location>
</feature>
<evidence type="ECO:0000313" key="4">
    <source>
        <dbReference type="Proteomes" id="UP000218785"/>
    </source>
</evidence>
<dbReference type="Gene3D" id="3.30.2310.20">
    <property type="entry name" value="RelE-like"/>
    <property type="match status" value="1"/>
</dbReference>
<proteinExistence type="predicted"/>
<keyword evidence="1" id="KW-1277">Toxin-antitoxin system</keyword>
<organism evidence="3 4">
    <name type="scientific">Tolypothrix tenuis PCC 7101</name>
    <dbReference type="NCBI Taxonomy" id="231146"/>
    <lineage>
        <taxon>Bacteria</taxon>
        <taxon>Bacillati</taxon>
        <taxon>Cyanobacteriota</taxon>
        <taxon>Cyanophyceae</taxon>
        <taxon>Nostocales</taxon>
        <taxon>Tolypothrichaceae</taxon>
        <taxon>Tolypothrix</taxon>
    </lineage>
</organism>
<dbReference type="EMBL" id="AP018248">
    <property type="protein sequence ID" value="BAY98435.1"/>
    <property type="molecule type" value="Genomic_DNA"/>
</dbReference>
<dbReference type="RefSeq" id="WP_096575828.1">
    <property type="nucleotide sequence ID" value="NZ_CAWNJS010000001.1"/>
</dbReference>
<evidence type="ECO:0000313" key="3">
    <source>
        <dbReference type="EMBL" id="BAY98435.1"/>
    </source>
</evidence>
<keyword evidence="2" id="KW-0812">Transmembrane</keyword>
<evidence type="ECO:0000256" key="1">
    <source>
        <dbReference type="ARBA" id="ARBA00022649"/>
    </source>
</evidence>
<dbReference type="InterPro" id="IPR035093">
    <property type="entry name" value="RelE/ParE_toxin_dom_sf"/>
</dbReference>
<dbReference type="KEGG" id="ttq:NIES37_23850"/>
<dbReference type="InterPro" id="IPR007712">
    <property type="entry name" value="RelE/ParE_toxin"/>
</dbReference>
<accession>A0A1Z4MY79</accession>